<sequence length="174" mass="19805">MREGTQADRRPSKENTLQRVMWMPKGRNFYGNRSVGENEAEFLWLSRYARGIVATEYECCVRFDDGFRDKLRVLIAPQRERDFAALIEKAKITEDVKRSERQNREKDRGGNKRDIGPLSSLGGPKKRPSFDGSARAGVPAVAVRPQPCVECGRSHQGKCWKRTTACFRCGSRGH</sequence>
<dbReference type="EMBL" id="SMMG02000007">
    <property type="protein sequence ID" value="KAA3465933.1"/>
    <property type="molecule type" value="Genomic_DNA"/>
</dbReference>
<dbReference type="OrthoDB" id="1936908at2759"/>
<dbReference type="AlphaFoldDB" id="A0A5B6VA49"/>
<protein>
    <submittedName>
        <fullName evidence="2">Zinc finger CCHC domain-containing 8</fullName>
    </submittedName>
</protein>
<name>A0A5B6VA49_9ROSI</name>
<evidence type="ECO:0000313" key="2">
    <source>
        <dbReference type="EMBL" id="KAA3465933.1"/>
    </source>
</evidence>
<organism evidence="2 3">
    <name type="scientific">Gossypium australe</name>
    <dbReference type="NCBI Taxonomy" id="47621"/>
    <lineage>
        <taxon>Eukaryota</taxon>
        <taxon>Viridiplantae</taxon>
        <taxon>Streptophyta</taxon>
        <taxon>Embryophyta</taxon>
        <taxon>Tracheophyta</taxon>
        <taxon>Spermatophyta</taxon>
        <taxon>Magnoliopsida</taxon>
        <taxon>eudicotyledons</taxon>
        <taxon>Gunneridae</taxon>
        <taxon>Pentapetalae</taxon>
        <taxon>rosids</taxon>
        <taxon>malvids</taxon>
        <taxon>Malvales</taxon>
        <taxon>Malvaceae</taxon>
        <taxon>Malvoideae</taxon>
        <taxon>Gossypium</taxon>
    </lineage>
</organism>
<evidence type="ECO:0000256" key="1">
    <source>
        <dbReference type="SAM" id="MobiDB-lite"/>
    </source>
</evidence>
<feature type="region of interest" description="Disordered" evidence="1">
    <location>
        <begin position="94"/>
        <end position="137"/>
    </location>
</feature>
<keyword evidence="3" id="KW-1185">Reference proteome</keyword>
<dbReference type="Proteomes" id="UP000325315">
    <property type="component" value="Unassembled WGS sequence"/>
</dbReference>
<accession>A0A5B6VA49</accession>
<dbReference type="PANTHER" id="PTHR34482:SF36">
    <property type="entry name" value="RETROTRANSPOSON GAG DOMAIN-CONTAINING PROTEIN"/>
    <property type="match status" value="1"/>
</dbReference>
<evidence type="ECO:0000313" key="3">
    <source>
        <dbReference type="Proteomes" id="UP000325315"/>
    </source>
</evidence>
<reference evidence="3" key="1">
    <citation type="journal article" date="2019" name="Plant Biotechnol. J.">
        <title>Genome sequencing of the Australian wild diploid species Gossypium australe highlights disease resistance and delayed gland morphogenesis.</title>
        <authorList>
            <person name="Cai Y."/>
            <person name="Cai X."/>
            <person name="Wang Q."/>
            <person name="Wang P."/>
            <person name="Zhang Y."/>
            <person name="Cai C."/>
            <person name="Xu Y."/>
            <person name="Wang K."/>
            <person name="Zhou Z."/>
            <person name="Wang C."/>
            <person name="Geng S."/>
            <person name="Li B."/>
            <person name="Dong Q."/>
            <person name="Hou Y."/>
            <person name="Wang H."/>
            <person name="Ai P."/>
            <person name="Liu Z."/>
            <person name="Yi F."/>
            <person name="Sun M."/>
            <person name="An G."/>
            <person name="Cheng J."/>
            <person name="Zhang Y."/>
            <person name="Shi Q."/>
            <person name="Xie Y."/>
            <person name="Shi X."/>
            <person name="Chang Y."/>
            <person name="Huang F."/>
            <person name="Chen Y."/>
            <person name="Hong S."/>
            <person name="Mi L."/>
            <person name="Sun Q."/>
            <person name="Zhang L."/>
            <person name="Zhou B."/>
            <person name="Peng R."/>
            <person name="Zhang X."/>
            <person name="Liu F."/>
        </authorList>
    </citation>
    <scope>NUCLEOTIDE SEQUENCE [LARGE SCALE GENOMIC DNA]</scope>
    <source>
        <strain evidence="3">cv. PA1801</strain>
    </source>
</reference>
<gene>
    <name evidence="2" type="ORF">EPI10_001066</name>
</gene>
<feature type="compositionally biased region" description="Basic and acidic residues" evidence="1">
    <location>
        <begin position="94"/>
        <end position="115"/>
    </location>
</feature>
<comment type="caution">
    <text evidence="2">The sequence shown here is derived from an EMBL/GenBank/DDBJ whole genome shotgun (WGS) entry which is preliminary data.</text>
</comment>
<proteinExistence type="predicted"/>
<dbReference type="PANTHER" id="PTHR34482">
    <property type="entry name" value="DNA DAMAGE-INDUCIBLE PROTEIN 1-LIKE"/>
    <property type="match status" value="1"/>
</dbReference>